<evidence type="ECO:0000256" key="5">
    <source>
        <dbReference type="ARBA" id="ARBA00022989"/>
    </source>
</evidence>
<evidence type="ECO:0000256" key="1">
    <source>
        <dbReference type="ARBA" id="ARBA00004651"/>
    </source>
</evidence>
<feature type="transmembrane region" description="Helical" evidence="7">
    <location>
        <begin position="27"/>
        <end position="49"/>
    </location>
</feature>
<evidence type="ECO:0000256" key="6">
    <source>
        <dbReference type="ARBA" id="ARBA00023136"/>
    </source>
</evidence>
<dbReference type="Pfam" id="PF04226">
    <property type="entry name" value="Transgly_assoc"/>
    <property type="match status" value="1"/>
</dbReference>
<accession>A0A2W4W4T5</accession>
<name>A0A2W4W4T5_9CYAN</name>
<proteinExistence type="inferred from homology"/>
<comment type="caution">
    <text evidence="8">The sequence shown here is derived from an EMBL/GenBank/DDBJ whole genome shotgun (WGS) entry which is preliminary data.</text>
</comment>
<keyword evidence="4 7" id="KW-0812">Transmembrane</keyword>
<keyword evidence="5 7" id="KW-1133">Transmembrane helix</keyword>
<comment type="subcellular location">
    <subcellularLocation>
        <location evidence="1">Cell membrane</location>
        <topology evidence="1">Multi-pass membrane protein</topology>
    </subcellularLocation>
</comment>
<comment type="similarity">
    <text evidence="2">Belongs to the UPF0410 family.</text>
</comment>
<feature type="transmembrane region" description="Helical" evidence="7">
    <location>
        <begin position="56"/>
        <end position="75"/>
    </location>
</feature>
<evidence type="ECO:0000256" key="4">
    <source>
        <dbReference type="ARBA" id="ARBA00022692"/>
    </source>
</evidence>
<evidence type="ECO:0000256" key="7">
    <source>
        <dbReference type="SAM" id="Phobius"/>
    </source>
</evidence>
<dbReference type="EMBL" id="QBML01000023">
    <property type="protein sequence ID" value="PZO38457.1"/>
    <property type="molecule type" value="Genomic_DNA"/>
</dbReference>
<dbReference type="PANTHER" id="PTHR33884:SF3">
    <property type="entry name" value="UPF0410 PROTEIN YMGE"/>
    <property type="match status" value="1"/>
</dbReference>
<organism evidence="8 9">
    <name type="scientific">Pseudanabaena frigida</name>
    <dbReference type="NCBI Taxonomy" id="945775"/>
    <lineage>
        <taxon>Bacteria</taxon>
        <taxon>Bacillati</taxon>
        <taxon>Cyanobacteriota</taxon>
        <taxon>Cyanophyceae</taxon>
        <taxon>Pseudanabaenales</taxon>
        <taxon>Pseudanabaenaceae</taxon>
        <taxon>Pseudanabaena</taxon>
    </lineage>
</organism>
<dbReference type="GO" id="GO:0005886">
    <property type="term" value="C:plasma membrane"/>
    <property type="evidence" value="ECO:0007669"/>
    <property type="project" value="UniProtKB-SubCell"/>
</dbReference>
<reference evidence="8 9" key="1">
    <citation type="submission" date="2018-04" db="EMBL/GenBank/DDBJ databases">
        <authorList>
            <person name="Go L.Y."/>
            <person name="Mitchell J.A."/>
        </authorList>
    </citation>
    <scope>NUCLEOTIDE SEQUENCE [LARGE SCALE GENOMIC DNA]</scope>
    <source>
        <strain evidence="8">ULC066bin1</strain>
    </source>
</reference>
<dbReference type="AlphaFoldDB" id="A0A2W4W4T5"/>
<evidence type="ECO:0000313" key="8">
    <source>
        <dbReference type="EMBL" id="PZO38457.1"/>
    </source>
</evidence>
<keyword evidence="6 7" id="KW-0472">Membrane</keyword>
<dbReference type="Proteomes" id="UP000249467">
    <property type="component" value="Unassembled WGS sequence"/>
</dbReference>
<evidence type="ECO:0000256" key="3">
    <source>
        <dbReference type="ARBA" id="ARBA00022475"/>
    </source>
</evidence>
<evidence type="ECO:0000313" key="9">
    <source>
        <dbReference type="Proteomes" id="UP000249467"/>
    </source>
</evidence>
<gene>
    <name evidence="8" type="ORF">DCF19_16160</name>
</gene>
<dbReference type="PANTHER" id="PTHR33884">
    <property type="entry name" value="UPF0410 PROTEIN YMGE"/>
    <property type="match status" value="1"/>
</dbReference>
<keyword evidence="3" id="KW-1003">Cell membrane</keyword>
<evidence type="ECO:0000256" key="2">
    <source>
        <dbReference type="ARBA" id="ARBA00011006"/>
    </source>
</evidence>
<protein>
    <submittedName>
        <fullName evidence="8">GlsB/YeaQ/YmgE family stress response membrane protein</fullName>
    </submittedName>
</protein>
<dbReference type="InterPro" id="IPR007341">
    <property type="entry name" value="Transgly_assoc"/>
</dbReference>
<reference evidence="8 9" key="2">
    <citation type="submission" date="2018-06" db="EMBL/GenBank/DDBJ databases">
        <title>Metagenomic assembly of (sub)arctic Cyanobacteria and their associated microbiome from non-axenic cultures.</title>
        <authorList>
            <person name="Baurain D."/>
        </authorList>
    </citation>
    <scope>NUCLEOTIDE SEQUENCE [LARGE SCALE GENOMIC DNA]</scope>
    <source>
        <strain evidence="8">ULC066bin1</strain>
    </source>
</reference>
<sequence length="82" mass="8192">MTFIWFILIGLVAGALAGQIVRGGGFGVLGDIVVGIVGALLGGFLFNTFGVSTGGGLVGSLIVATIGAVVLLYGIRLVNRTN</sequence>